<dbReference type="InterPro" id="IPR035914">
    <property type="entry name" value="Sperma_CUB_dom_sf"/>
</dbReference>
<proteinExistence type="predicted"/>
<feature type="compositionally biased region" description="Basic and acidic residues" evidence="10">
    <location>
        <begin position="2571"/>
        <end position="2584"/>
    </location>
</feature>
<dbReference type="PANTHER" id="PTHR47653:SF1">
    <property type="entry name" value="DELETED IN MALIGNANT BRAIN TUMORS 1 PROTEIN"/>
    <property type="match status" value="1"/>
</dbReference>
<evidence type="ECO:0000256" key="1">
    <source>
        <dbReference type="ARBA" id="ARBA00004167"/>
    </source>
</evidence>
<dbReference type="PROSITE" id="PS00420">
    <property type="entry name" value="SRCR_1"/>
    <property type="match status" value="1"/>
</dbReference>
<evidence type="ECO:0000256" key="6">
    <source>
        <dbReference type="ARBA" id="ARBA00023136"/>
    </source>
</evidence>
<evidence type="ECO:0000256" key="9">
    <source>
        <dbReference type="PROSITE-ProRule" id="PRU00196"/>
    </source>
</evidence>
<keyword evidence="14" id="KW-1185">Reference proteome</keyword>
<keyword evidence="8" id="KW-0325">Glycoprotein</keyword>
<dbReference type="Proteomes" id="UP001152759">
    <property type="component" value="Chromosome 3"/>
</dbReference>
<keyword evidence="7 9" id="KW-1015">Disulfide bond</keyword>
<dbReference type="PROSITE" id="PS50287">
    <property type="entry name" value="SRCR_2"/>
    <property type="match status" value="3"/>
</dbReference>
<dbReference type="InterPro" id="IPR016187">
    <property type="entry name" value="CTDL_fold"/>
</dbReference>
<dbReference type="Gene3D" id="3.10.250.10">
    <property type="entry name" value="SRCR-like domain"/>
    <property type="match status" value="3"/>
</dbReference>
<feature type="non-terminal residue" evidence="13">
    <location>
        <position position="1"/>
    </location>
</feature>
<dbReference type="InterPro" id="IPR011050">
    <property type="entry name" value="Pectin_lyase_fold/virulence"/>
</dbReference>
<dbReference type="SUPFAM" id="SSF51126">
    <property type="entry name" value="Pectin lyase-like"/>
    <property type="match status" value="2"/>
</dbReference>
<evidence type="ECO:0000256" key="2">
    <source>
        <dbReference type="ARBA" id="ARBA00022692"/>
    </source>
</evidence>
<accession>A0A9P0F1C3</accession>
<organism evidence="13 14">
    <name type="scientific">Bemisia tabaci</name>
    <name type="common">Sweetpotato whitefly</name>
    <name type="synonym">Aleurodes tabaci</name>
    <dbReference type="NCBI Taxonomy" id="7038"/>
    <lineage>
        <taxon>Eukaryota</taxon>
        <taxon>Metazoa</taxon>
        <taxon>Ecdysozoa</taxon>
        <taxon>Arthropoda</taxon>
        <taxon>Hexapoda</taxon>
        <taxon>Insecta</taxon>
        <taxon>Pterygota</taxon>
        <taxon>Neoptera</taxon>
        <taxon>Paraneoptera</taxon>
        <taxon>Hemiptera</taxon>
        <taxon>Sternorrhyncha</taxon>
        <taxon>Aleyrodoidea</taxon>
        <taxon>Aleyrodidae</taxon>
        <taxon>Aleyrodinae</taxon>
        <taxon>Bemisia</taxon>
    </lineage>
</organism>
<keyword evidence="5 11" id="KW-1133">Transmembrane helix</keyword>
<keyword evidence="6 11" id="KW-0472">Membrane</keyword>
<evidence type="ECO:0000256" key="7">
    <source>
        <dbReference type="ARBA" id="ARBA00023157"/>
    </source>
</evidence>
<evidence type="ECO:0000259" key="12">
    <source>
        <dbReference type="PROSITE" id="PS50287"/>
    </source>
</evidence>
<feature type="region of interest" description="Disordered" evidence="10">
    <location>
        <begin position="2772"/>
        <end position="2799"/>
    </location>
</feature>
<feature type="domain" description="SRCR" evidence="12">
    <location>
        <begin position="1695"/>
        <end position="1814"/>
    </location>
</feature>
<feature type="domain" description="SRCR" evidence="12">
    <location>
        <begin position="884"/>
        <end position="990"/>
    </location>
</feature>
<evidence type="ECO:0000256" key="5">
    <source>
        <dbReference type="ARBA" id="ARBA00022989"/>
    </source>
</evidence>
<dbReference type="InterPro" id="IPR012334">
    <property type="entry name" value="Pectin_lyas_fold"/>
</dbReference>
<name>A0A9P0F1C3_BEMTA</name>
<dbReference type="Gene3D" id="2.60.120.290">
    <property type="entry name" value="Spermadhesin, CUB domain"/>
    <property type="match status" value="1"/>
</dbReference>
<dbReference type="PANTHER" id="PTHR47653">
    <property type="entry name" value="PROTEIN BARK BEETLE"/>
    <property type="match status" value="1"/>
</dbReference>
<feature type="disulfide bond" evidence="9">
    <location>
        <begin position="96"/>
        <end position="106"/>
    </location>
</feature>
<dbReference type="EMBL" id="OU963864">
    <property type="protein sequence ID" value="CAH0387764.1"/>
    <property type="molecule type" value="Genomic_DNA"/>
</dbReference>
<evidence type="ECO:0000256" key="8">
    <source>
        <dbReference type="ARBA" id="ARBA00023180"/>
    </source>
</evidence>
<sequence length="2799" mass="316313">GTEYEPIILTSSREPAGVDDLPQVRLVDGPSILAGRLQIFHNGEWRSVCTNSRNWTRSDMETICRQMGFQGGNFWNWIDRLPGVTKSRLLLEEPKCRGTELSITECDWASRQLGSGVCDFHPDLGIECLPYHETKPSLVQHWRGITFQNAKHERTLAQRNTLYVQSSLSRLSYVQIRYGGSGRDYNATSALQIEGVPPKMQSVSVLFSAYNGLNISSPDSPVVLSNCTIRSNRGYGVYVNSSTGMALLDGCLINENGADGVKYVHHDVKVIENRQENFDLCEFPTTASQTFPINVFVQQNLYSTKEQSCSKYFFTRAGHVLTIHFLTMTASRNNSGYISVFDGTSSSDTLLARFDVRNGTKPQSITTTRNNVYISFSPQARTHILGHMKIVSGYNKWYDLNVTDTTIADNNGRGIIVENIRSMIHVQRTSVSNNNHVAGVHILGGAGDVNISESRIAFNKGDGVNISYAGGNQNVSHSSISSNSGFGFAVWFNDSKQSDYKVFKQETDMGFSEIFRNLEIGVLIGNFCREHFVPRVNITGNYFNLSMNHAIEIKTCLKENSGKLKLRIGNNEFVNNHKLGIKITPAVNMDGLIEFNRFTAHQAGTIFIKNPSEVDEYNVFESKLVLKNNEFYDNQGSYVLNIGLSPYSESQNLLFTWNFLRGNRIREPFSGSDSAPKKLIPRSRAAAVLVISSANVQVFRNILQNHDSVYEIASHLEDQSQIINCTYNWLGHSNEDKIFERLFHRKDRYNLAKIEYLPYLLHSSNPGATTIMSFSLFVPHFHLFGSGVVGGEVEGVESLRAGEYSVVRDISIRPGARLSLEPGVTLRFPPGVGMMVAGKLEARGRGPNDIRLTLKEERVDEPIDLALNETDAEPIPVPESTIPVRLLGGRSSSEGRLQVKVGEKWGTVCNYGWTMRDAAVVCNQLGLILNPDDWLLTRNEIPHAGLTEDILLNNVRCTEDDFDITQCQSERLPDFENSCTHNDDVGLRCYEPKWAGIRLGVLAERCDLQYITIEQAGLLDYATNELKPALQIDFSHHVLENVRVINNIHDGLGVVYSDIYSQGSVNTIKNSEFNNNRGSGVSFKQLGMKIMGSSMENNKVAGIRHHPRLDGLQQREIAGWFKPLKDVATQYSPYNPIFIPFFAGNVDIEEKETKYFITQRVLTADPIKRTFFIRSQPGYVLGLQLLSPIHNRSTENIFITDSHVQSTKAAVWNVKRDLSVFPTTSTSFGVAIEYHSGNDALGGAVLVVSSLPAPIQNIPNRIVKGPVPSLVVYQSRIKGNQHGLWNTYYNRYLTEIGEHYFRKSNESISILNCDISHNIRKAFYINSPHWSLKTDNISEITITINNTMITDNAVGIHQKSRDLHRSNNLFHWFLHHNTIERNGYGGFEIELPYVWQYNENYTHSVRLENNTWRNNNKFSVLINGHYAETNLTNNIFLENHCLTGLVSISGMEKKLLIKHNTIERNVGTFMIEFKIDSQSEIMGQLPANFIFNVIRLNSPPTADVPSSVIVFDGLQRVRVRRNLLSDNSLAYIVVAGVQTARINDELDMTENWWGTIDPVEIKHHIFDFDDWNDHAYVRFRPFLIENSHEGSLSVSWEQPAPVNLDNLSGRITKNLVLYPKGSPYVIESDITVMPDTELVIRPGVVMEFAPRVGILVLGTLIARGRRNEEIVMRPLTNRPVNEKPLPIAFNNKKSYRLCLDRNCTDTAQTEGFLEYWNTTTLQWVPMCDPRFTERNAQVVCRELGLPSLNAWVSHGQRVEFQPNALARIWSFPEPLQCSGDENKLEDCPTRLNVESVEERPTCAWNSNFVFVKCLDGTLPKSQDYWGGIRFTNSEFETVSFESRIHNTVTHETVTHRESALEYVRIEGAGRLHHTFSPAILAIGRSPSITSTNITHSASHGISFISPLEDVRMLFNWIQSNVGLGITVASLTGEGRESSESSFTPLHHVHLPYRAFSMINICDPNKELVIQERVLLYYKYDNSPINCVKIFYSALGIKPFGFRLLQFNLFNTTDSLHLYDGSIYNVSAKSLGSVSMDSGSEKKFITTTGPILSVKLSATGASEMHGFIAEIVTLPISAIGFNRDVQHNVSFSVIKSNVGGALHYASAGEVNPRITLEWNQITDNCKKLFGNFTTCQSAVMMELQNTQNLHFRNNLVSKNQGGLWVRADSRGSATSLKGWIHNNLFTDNYNLPALSVEGRQSSPYQEVTIYRNYFTQNLAPYRNVIVLKQVVSNFTYNYVHNNFGFHILEVSGFERVRLPIYQTTSHNGFYWNQAAERDIKGTIIAGTAGQHYVDNILFNPDNDYEIVTVNRSMAGLESMDVWKTPIDARHNYWGYNETLAVSGRIRDRSDQIELLEVNYLPYQMNNLSILDVKCPPGWNLVGDTCYIYVGAPMTFYEARDFCRSDNATMPYVMSNYVQLYQFLRHQQATFNYYDHVWVQHIDHINECTSFAYQKVQIDHCLRLNPFLCEMDPKVVINLLSWRDDTVTLAVLGSVGLCLLLISLLVGFWFSKSRHRHIERLERRNSIRQSLQSVRSFSQISNGGFPAGEAYKRKPITMIASHRDSPRLDKELEKMNESDDSIEKSQLHSSGEEDTQSYDIYEAHNLTAAEAVNPRFDLAFHNEGYRDNSTFASRDNSTWHSTDDTFNANSSSTLPILSGYNTKDPLQTRSTPQVAPHYMDYQQEPEYQIYYERPKSSTILETNMDELPVPQQRSQSECLLDIDHNATLPSNTKLVNLTSSFKPLLETNLDEPPLRPNMSKSEDFLKIKSQLNGDAKKNGGVMPFKPISDKSKSMPFVETSV</sequence>
<dbReference type="GO" id="GO:0016020">
    <property type="term" value="C:membrane"/>
    <property type="evidence" value="ECO:0007669"/>
    <property type="project" value="UniProtKB-SubCell"/>
</dbReference>
<dbReference type="GO" id="GO:0045217">
    <property type="term" value="P:cell-cell junction maintenance"/>
    <property type="evidence" value="ECO:0007669"/>
    <property type="project" value="TreeGrafter"/>
</dbReference>
<dbReference type="PRINTS" id="PR00258">
    <property type="entry name" value="SPERACTRCPTR"/>
</dbReference>
<dbReference type="SMART" id="SM00710">
    <property type="entry name" value="PbH1"/>
    <property type="match status" value="20"/>
</dbReference>
<dbReference type="InterPro" id="IPR016186">
    <property type="entry name" value="C-type_lectin-like/link_sf"/>
</dbReference>
<dbReference type="SUPFAM" id="SSF56487">
    <property type="entry name" value="SRCR-like"/>
    <property type="match status" value="3"/>
</dbReference>
<evidence type="ECO:0000256" key="3">
    <source>
        <dbReference type="ARBA" id="ARBA00022729"/>
    </source>
</evidence>
<evidence type="ECO:0000256" key="11">
    <source>
        <dbReference type="SAM" id="Phobius"/>
    </source>
</evidence>
<evidence type="ECO:0000256" key="4">
    <source>
        <dbReference type="ARBA" id="ARBA00022737"/>
    </source>
</evidence>
<dbReference type="FunFam" id="3.10.250.10:FF:000016">
    <property type="entry name" value="Scavenger receptor cysteine-rich protein type 12"/>
    <property type="match status" value="1"/>
</dbReference>
<dbReference type="InterPro" id="IPR036772">
    <property type="entry name" value="SRCR-like_dom_sf"/>
</dbReference>
<dbReference type="Gene3D" id="3.10.100.10">
    <property type="entry name" value="Mannose-Binding Protein A, subunit A"/>
    <property type="match status" value="1"/>
</dbReference>
<dbReference type="InterPro" id="IPR001190">
    <property type="entry name" value="SRCR"/>
</dbReference>
<comment type="caution">
    <text evidence="9">Lacks conserved residue(s) required for the propagation of feature annotation.</text>
</comment>
<keyword evidence="2 11" id="KW-0812">Transmembrane</keyword>
<evidence type="ECO:0000313" key="13">
    <source>
        <dbReference type="EMBL" id="CAH0387764.1"/>
    </source>
</evidence>
<comment type="subcellular location">
    <subcellularLocation>
        <location evidence="1">Membrane</location>
        <topology evidence="1">Single-pass membrane protein</topology>
    </subcellularLocation>
</comment>
<evidence type="ECO:0000256" key="10">
    <source>
        <dbReference type="SAM" id="MobiDB-lite"/>
    </source>
</evidence>
<dbReference type="InterPro" id="IPR053243">
    <property type="entry name" value="SJ_maturation_regulator"/>
</dbReference>
<feature type="domain" description="SRCR" evidence="12">
    <location>
        <begin position="24"/>
        <end position="129"/>
    </location>
</feature>
<gene>
    <name evidence="13" type="ORF">BEMITA_LOCUS6736</name>
</gene>
<feature type="disulfide bond" evidence="9">
    <location>
        <begin position="957"/>
        <end position="967"/>
    </location>
</feature>
<dbReference type="Gene3D" id="2.160.20.10">
    <property type="entry name" value="Single-stranded right-handed beta-helix, Pectin lyase-like"/>
    <property type="match status" value="3"/>
</dbReference>
<reference evidence="13" key="1">
    <citation type="submission" date="2021-12" db="EMBL/GenBank/DDBJ databases">
        <authorList>
            <person name="King R."/>
        </authorList>
    </citation>
    <scope>NUCLEOTIDE SEQUENCE</scope>
</reference>
<feature type="transmembrane region" description="Helical" evidence="11">
    <location>
        <begin position="2485"/>
        <end position="2508"/>
    </location>
</feature>
<dbReference type="CDD" id="cd00037">
    <property type="entry name" value="CLECT"/>
    <property type="match status" value="1"/>
</dbReference>
<keyword evidence="3" id="KW-0732">Signal</keyword>
<evidence type="ECO:0000313" key="14">
    <source>
        <dbReference type="Proteomes" id="UP001152759"/>
    </source>
</evidence>
<protein>
    <recommendedName>
        <fullName evidence="12">SRCR domain-containing protein</fullName>
    </recommendedName>
</protein>
<dbReference type="SUPFAM" id="SSF56436">
    <property type="entry name" value="C-type lectin-like"/>
    <property type="match status" value="1"/>
</dbReference>
<feature type="region of interest" description="Disordered" evidence="10">
    <location>
        <begin position="2571"/>
        <end position="2592"/>
    </location>
</feature>
<feature type="disulfide bond" evidence="9">
    <location>
        <begin position="1777"/>
        <end position="1787"/>
    </location>
</feature>
<keyword evidence="4" id="KW-0677">Repeat</keyword>
<dbReference type="InterPro" id="IPR006626">
    <property type="entry name" value="PbH1"/>
</dbReference>
<dbReference type="Pfam" id="PF00530">
    <property type="entry name" value="SRCR"/>
    <property type="match status" value="3"/>
</dbReference>
<dbReference type="SMART" id="SM00202">
    <property type="entry name" value="SR"/>
    <property type="match status" value="3"/>
</dbReference>